<comment type="caution">
    <text evidence="2">The sequence shown here is derived from an EMBL/GenBank/DDBJ whole genome shotgun (WGS) entry which is preliminary data.</text>
</comment>
<sequence>MQNRADTPPPRTPGGLGMGGAYCPPVPPWGATTPPPFPEAPPPPPATPRVSAKMQAAAGQPLAKSPKAGNGGQLQWVMKCVPSGPLLGKLALAAMLLSILPASLFPNAARGLIVMTDAAEEVGSAAGRIGTAGANVSTSAAKLVSAVTDGSIGLVEAAWRGVDLLDVQVLGSTGRFFVEDEDDLARLPPGAGGPAGTAARAGVFR</sequence>
<evidence type="ECO:0000313" key="3">
    <source>
        <dbReference type="Proteomes" id="UP001189429"/>
    </source>
</evidence>
<keyword evidence="3" id="KW-1185">Reference proteome</keyword>
<dbReference type="EMBL" id="CAUYUJ010001170">
    <property type="protein sequence ID" value="CAK0794598.1"/>
    <property type="molecule type" value="Genomic_DNA"/>
</dbReference>
<organism evidence="2 3">
    <name type="scientific">Prorocentrum cordatum</name>
    <dbReference type="NCBI Taxonomy" id="2364126"/>
    <lineage>
        <taxon>Eukaryota</taxon>
        <taxon>Sar</taxon>
        <taxon>Alveolata</taxon>
        <taxon>Dinophyceae</taxon>
        <taxon>Prorocentrales</taxon>
        <taxon>Prorocentraceae</taxon>
        <taxon>Prorocentrum</taxon>
    </lineage>
</organism>
<protein>
    <submittedName>
        <fullName evidence="2">Uncharacterized protein</fullName>
    </submittedName>
</protein>
<dbReference type="Proteomes" id="UP001189429">
    <property type="component" value="Unassembled WGS sequence"/>
</dbReference>
<proteinExistence type="predicted"/>
<evidence type="ECO:0000313" key="2">
    <source>
        <dbReference type="EMBL" id="CAK0794598.1"/>
    </source>
</evidence>
<gene>
    <name evidence="2" type="ORF">PCOR1329_LOCUS4517</name>
</gene>
<name>A0ABN9PP49_9DINO</name>
<accession>A0ABN9PP49</accession>
<feature type="region of interest" description="Disordered" evidence="1">
    <location>
        <begin position="1"/>
        <end position="71"/>
    </location>
</feature>
<feature type="compositionally biased region" description="Pro residues" evidence="1">
    <location>
        <begin position="24"/>
        <end position="47"/>
    </location>
</feature>
<reference evidence="2" key="1">
    <citation type="submission" date="2023-10" db="EMBL/GenBank/DDBJ databases">
        <authorList>
            <person name="Chen Y."/>
            <person name="Shah S."/>
            <person name="Dougan E. K."/>
            <person name="Thang M."/>
            <person name="Chan C."/>
        </authorList>
    </citation>
    <scope>NUCLEOTIDE SEQUENCE [LARGE SCALE GENOMIC DNA]</scope>
</reference>
<evidence type="ECO:0000256" key="1">
    <source>
        <dbReference type="SAM" id="MobiDB-lite"/>
    </source>
</evidence>